<gene>
    <name evidence="2" type="ORF">F7Q99_07420</name>
</gene>
<dbReference type="RefSeq" id="WP_153460583.1">
    <property type="nucleotide sequence ID" value="NZ_WBOF01000001.1"/>
</dbReference>
<evidence type="ECO:0000313" key="2">
    <source>
        <dbReference type="EMBL" id="MQS12127.1"/>
    </source>
</evidence>
<evidence type="ECO:0000256" key="1">
    <source>
        <dbReference type="SAM" id="MobiDB-lite"/>
    </source>
</evidence>
<reference evidence="2 3" key="1">
    <citation type="submission" date="2019-09" db="EMBL/GenBank/DDBJ databases">
        <title>Genome Sequences of Streptomyces kaniharaensis ATCC 21070.</title>
        <authorList>
            <person name="Zhu W."/>
            <person name="De Crecy-Lagard V."/>
            <person name="Richards N.G."/>
        </authorList>
    </citation>
    <scope>NUCLEOTIDE SEQUENCE [LARGE SCALE GENOMIC DNA]</scope>
    <source>
        <strain evidence="2 3">SF-557</strain>
    </source>
</reference>
<dbReference type="Proteomes" id="UP000450000">
    <property type="component" value="Unassembled WGS sequence"/>
</dbReference>
<protein>
    <submittedName>
        <fullName evidence="2">Uncharacterized protein</fullName>
    </submittedName>
</protein>
<name>A0A6N7KP62_9ACTN</name>
<dbReference type="AlphaFoldDB" id="A0A6N7KP62"/>
<dbReference type="EMBL" id="WBOF01000001">
    <property type="protein sequence ID" value="MQS12127.1"/>
    <property type="molecule type" value="Genomic_DNA"/>
</dbReference>
<keyword evidence="3" id="KW-1185">Reference proteome</keyword>
<dbReference type="OrthoDB" id="4211235at2"/>
<sequence length="184" mass="18636">MTSTASHSATPPHGRPLPGDHGGVPGDALRPAPESDGTLPAGPGPWSVRSVGAGRGRAALEVYEHGELADVLVAARLTPQLLRGARRCAVGGRSYRVLAWGRLAADGTAPAVAFTGGGWLRAFRGARAVAGEVVTVAGRFWLAWAEGPFDGVLVEHPAGGGVERLALQRVRMSRGAGAVAGGAG</sequence>
<organism evidence="2 3">
    <name type="scientific">Streptomyces kaniharaensis</name>
    <dbReference type="NCBI Taxonomy" id="212423"/>
    <lineage>
        <taxon>Bacteria</taxon>
        <taxon>Bacillati</taxon>
        <taxon>Actinomycetota</taxon>
        <taxon>Actinomycetes</taxon>
        <taxon>Kitasatosporales</taxon>
        <taxon>Streptomycetaceae</taxon>
        <taxon>Streptomyces</taxon>
    </lineage>
</organism>
<comment type="caution">
    <text evidence="2">The sequence shown here is derived from an EMBL/GenBank/DDBJ whole genome shotgun (WGS) entry which is preliminary data.</text>
</comment>
<accession>A0A6N7KP62</accession>
<feature type="region of interest" description="Disordered" evidence="1">
    <location>
        <begin position="1"/>
        <end position="48"/>
    </location>
</feature>
<evidence type="ECO:0000313" key="3">
    <source>
        <dbReference type="Proteomes" id="UP000450000"/>
    </source>
</evidence>
<proteinExistence type="predicted"/>